<dbReference type="SUPFAM" id="SSF50969">
    <property type="entry name" value="YVTN repeat-like/Quinoprotein amine dehydrogenase"/>
    <property type="match status" value="1"/>
</dbReference>
<proteinExistence type="predicted"/>
<evidence type="ECO:0000313" key="1">
    <source>
        <dbReference type="EMBL" id="TEB08885.1"/>
    </source>
</evidence>
<dbReference type="PROSITE" id="PS51257">
    <property type="entry name" value="PROKAR_LIPOPROTEIN"/>
    <property type="match status" value="1"/>
</dbReference>
<dbReference type="Gene3D" id="2.120.10.30">
    <property type="entry name" value="TolB, C-terminal domain"/>
    <property type="match status" value="1"/>
</dbReference>
<accession>A0A4Y7RIR6</accession>
<comment type="caution">
    <text evidence="1">The sequence shown here is derived from an EMBL/GenBank/DDBJ whole genome shotgun (WGS) entry which is preliminary data.</text>
</comment>
<sequence>MRLKMTQLVVLLVLVLIAVGCAGRTEKSKNIENREQNGLPSIVEKSPGVPEIGGLAPGDMPLCCSPDLKTVYVMNYADPEPEFGVIIGDYTIPVDLYRLDNGQRTKVASGIPFITLARWSPDGKYLGIAGGRQLHVLNFEDNSLDSVNNLVNIPSAVFFGWSPDSKTVYVENKNVVNGAVFNVESHEGLPSYRIKERFPFFKAKLSDNLFLGTVMSDLSTSETVIMDGEGHAQKSVGRGKFRDLAGNSILQVGKGDFGLAFYADVNAPEGVLLTDKFIYQCQFLPQGGIIYTTPGETGAKLSYDLTVVTQKEQKTVKVSGPYFNVWPDGRFVDVCGCRAERLDLPELAVVHQQDRHLYEEEKDKIIACARGAISAYIEYYHRFSNLDDQALKQELSRYYADTREPVEQVALTDIYEELRNRPSAPYLRADERHLTGQIKFMEIHDNDRATLVAGFLSTWQMFVPSGDNDRGVLPNPSAVSGSSFETAYEMIKLDGSWYVTGLSTFPRSRERQEIAELVDDFIAYSQSNGPAPVQDEQSRQFYEQIRGKEVRAGQIQFWNMSDPYRSPNAEQSNFALVYLYAGEARYKLVFSREQDWRIESIHDSSHPGLF</sequence>
<reference evidence="1 2" key="1">
    <citation type="journal article" date="2018" name="Environ. Microbiol.">
        <title>Novel energy conservation strategies and behaviour of Pelotomaculum schinkii driving syntrophic propionate catabolism.</title>
        <authorList>
            <person name="Hidalgo-Ahumada C.A.P."/>
            <person name="Nobu M.K."/>
            <person name="Narihiro T."/>
            <person name="Tamaki H."/>
            <person name="Liu W.T."/>
            <person name="Kamagata Y."/>
            <person name="Stams A.J.M."/>
            <person name="Imachi H."/>
            <person name="Sousa D.Z."/>
        </authorList>
    </citation>
    <scope>NUCLEOTIDE SEQUENCE [LARGE SCALE GENOMIC DNA]</scope>
    <source>
        <strain evidence="1 2">MGP</strain>
    </source>
</reference>
<evidence type="ECO:0000313" key="2">
    <source>
        <dbReference type="Proteomes" id="UP000297597"/>
    </source>
</evidence>
<name>A0A4Y7RIR6_9FIRM</name>
<keyword evidence="2" id="KW-1185">Reference proteome</keyword>
<dbReference type="InterPro" id="IPR011044">
    <property type="entry name" value="Quino_amine_DH_bsu"/>
</dbReference>
<protein>
    <submittedName>
        <fullName evidence="1">Uncharacterized protein</fullName>
    </submittedName>
</protein>
<organism evidence="1 2">
    <name type="scientific">Pelotomaculum propionicicum</name>
    <dbReference type="NCBI Taxonomy" id="258475"/>
    <lineage>
        <taxon>Bacteria</taxon>
        <taxon>Bacillati</taxon>
        <taxon>Bacillota</taxon>
        <taxon>Clostridia</taxon>
        <taxon>Eubacteriales</taxon>
        <taxon>Desulfotomaculaceae</taxon>
        <taxon>Pelotomaculum</taxon>
    </lineage>
</organism>
<gene>
    <name evidence="1" type="ORF">Pmgp_03557</name>
</gene>
<dbReference type="Proteomes" id="UP000297597">
    <property type="component" value="Unassembled WGS sequence"/>
</dbReference>
<dbReference type="EMBL" id="QFFZ01000071">
    <property type="protein sequence ID" value="TEB08885.1"/>
    <property type="molecule type" value="Genomic_DNA"/>
</dbReference>
<dbReference type="AlphaFoldDB" id="A0A4Y7RIR6"/>
<dbReference type="RefSeq" id="WP_134215813.1">
    <property type="nucleotide sequence ID" value="NZ_QFFZ01000071.1"/>
</dbReference>
<dbReference type="InterPro" id="IPR011042">
    <property type="entry name" value="6-blade_b-propeller_TolB-like"/>
</dbReference>
<dbReference type="OrthoDB" id="1906906at2"/>